<dbReference type="InterPro" id="IPR004396">
    <property type="entry name" value="ATPase_YchF/OLA1"/>
</dbReference>
<reference evidence="12" key="1">
    <citation type="submission" date="2021-02" db="EMBL/GenBank/DDBJ databases">
        <authorList>
            <person name="Steward A R."/>
        </authorList>
    </citation>
    <scope>NUCLEOTIDE SEQUENCE</scope>
</reference>
<comment type="subcellular location">
    <subcellularLocation>
        <location evidence="2">Cytoplasm</location>
    </subcellularLocation>
</comment>
<evidence type="ECO:0000256" key="2">
    <source>
        <dbReference type="ARBA" id="ARBA00004496"/>
    </source>
</evidence>
<comment type="caution">
    <text evidence="12">The sequence shown here is derived from an EMBL/GenBank/DDBJ whole genome shotgun (WGS) entry which is preliminary data.</text>
</comment>
<evidence type="ECO:0000256" key="1">
    <source>
        <dbReference type="ARBA" id="ARBA00001946"/>
    </source>
</evidence>
<keyword evidence="5" id="KW-0547">Nucleotide-binding</keyword>
<evidence type="ECO:0000256" key="7">
    <source>
        <dbReference type="ARBA" id="ARBA00022840"/>
    </source>
</evidence>
<dbReference type="GO" id="GO:0005737">
    <property type="term" value="C:cytoplasm"/>
    <property type="evidence" value="ECO:0007669"/>
    <property type="project" value="UniProtKB-SubCell"/>
</dbReference>
<dbReference type="FunFam" id="3.10.20.30:FF:000029">
    <property type="entry name" value="Obg-like ATPase 1"/>
    <property type="match status" value="1"/>
</dbReference>
<evidence type="ECO:0000256" key="4">
    <source>
        <dbReference type="ARBA" id="ARBA00022723"/>
    </source>
</evidence>
<dbReference type="InterPro" id="IPR004095">
    <property type="entry name" value="TGS"/>
</dbReference>
<dbReference type="EMBL" id="CAJOBZ010000003">
    <property type="protein sequence ID" value="CAF4774462.1"/>
    <property type="molecule type" value="Genomic_DNA"/>
</dbReference>
<dbReference type="InterPro" id="IPR027417">
    <property type="entry name" value="P-loop_NTPase"/>
</dbReference>
<dbReference type="InterPro" id="IPR041706">
    <property type="entry name" value="YchF_N"/>
</dbReference>
<feature type="domain" description="TGS" evidence="11">
    <location>
        <begin position="2169"/>
        <end position="2252"/>
    </location>
</feature>
<keyword evidence="6" id="KW-0378">Hydrolase</keyword>
<dbReference type="PANTHER" id="PTHR23305">
    <property type="entry name" value="OBG GTPASE FAMILY"/>
    <property type="match status" value="1"/>
</dbReference>
<feature type="region of interest" description="Disordered" evidence="9">
    <location>
        <begin position="221"/>
        <end position="259"/>
    </location>
</feature>
<keyword evidence="4" id="KW-0479">Metal-binding</keyword>
<dbReference type="GO" id="GO:0005524">
    <property type="term" value="F:ATP binding"/>
    <property type="evidence" value="ECO:0007669"/>
    <property type="project" value="UniProtKB-KW"/>
</dbReference>
<dbReference type="FunFam" id="1.10.150.300:FF:000003">
    <property type="entry name" value="Obg-like ATPase 1"/>
    <property type="match status" value="1"/>
</dbReference>
<evidence type="ECO:0000256" key="6">
    <source>
        <dbReference type="ARBA" id="ARBA00022801"/>
    </source>
</evidence>
<keyword evidence="13" id="KW-1185">Reference proteome</keyword>
<dbReference type="Proteomes" id="UP000663880">
    <property type="component" value="Unassembled WGS sequence"/>
</dbReference>
<evidence type="ECO:0000256" key="3">
    <source>
        <dbReference type="ARBA" id="ARBA00022490"/>
    </source>
</evidence>
<dbReference type="CDD" id="cd01900">
    <property type="entry name" value="YchF"/>
    <property type="match status" value="1"/>
</dbReference>
<keyword evidence="3" id="KW-0963">Cytoplasm</keyword>
<organism evidence="12 13">
    <name type="scientific">Pieris macdunnoughi</name>
    <dbReference type="NCBI Taxonomy" id="345717"/>
    <lineage>
        <taxon>Eukaryota</taxon>
        <taxon>Metazoa</taxon>
        <taxon>Ecdysozoa</taxon>
        <taxon>Arthropoda</taxon>
        <taxon>Hexapoda</taxon>
        <taxon>Insecta</taxon>
        <taxon>Pterygota</taxon>
        <taxon>Neoptera</taxon>
        <taxon>Endopterygota</taxon>
        <taxon>Lepidoptera</taxon>
        <taxon>Glossata</taxon>
        <taxon>Ditrysia</taxon>
        <taxon>Papilionoidea</taxon>
        <taxon>Pieridae</taxon>
        <taxon>Pierinae</taxon>
        <taxon>Pieris</taxon>
    </lineage>
</organism>
<dbReference type="GO" id="GO:0005525">
    <property type="term" value="F:GTP binding"/>
    <property type="evidence" value="ECO:0007669"/>
    <property type="project" value="InterPro"/>
</dbReference>
<protein>
    <recommendedName>
        <fullName evidence="14">Adenylate kinase 9</fullName>
    </recommendedName>
</protein>
<dbReference type="Pfam" id="PF00406">
    <property type="entry name" value="ADK"/>
    <property type="match status" value="1"/>
</dbReference>
<dbReference type="GO" id="GO:0046872">
    <property type="term" value="F:metal ion binding"/>
    <property type="evidence" value="ECO:0007669"/>
    <property type="project" value="UniProtKB-KW"/>
</dbReference>
<dbReference type="InterPro" id="IPR013029">
    <property type="entry name" value="YchF_C"/>
</dbReference>
<accession>A0A821MUU8</accession>
<dbReference type="NCBIfam" id="TIGR00092">
    <property type="entry name" value="redox-regulated ATPase YchF"/>
    <property type="match status" value="1"/>
</dbReference>
<dbReference type="GO" id="GO:0016887">
    <property type="term" value="F:ATP hydrolysis activity"/>
    <property type="evidence" value="ECO:0007669"/>
    <property type="project" value="InterPro"/>
</dbReference>
<dbReference type="PANTHER" id="PTHR23305:SF11">
    <property type="entry name" value="OBG-LIKE ATPASE 1"/>
    <property type="match status" value="1"/>
</dbReference>
<dbReference type="Pfam" id="PF06071">
    <property type="entry name" value="YchF-GTPase_C"/>
    <property type="match status" value="1"/>
</dbReference>
<comment type="cofactor">
    <cofactor evidence="1">
        <name>Mg(2+)</name>
        <dbReference type="ChEBI" id="CHEBI:18420"/>
    </cofactor>
</comment>
<dbReference type="PROSITE" id="PS51880">
    <property type="entry name" value="TGS"/>
    <property type="match status" value="1"/>
</dbReference>
<dbReference type="SUPFAM" id="SSF81271">
    <property type="entry name" value="TGS-like"/>
    <property type="match status" value="1"/>
</dbReference>
<name>A0A821MUU8_9NEOP</name>
<proteinExistence type="predicted"/>
<keyword evidence="7" id="KW-0067">ATP-binding</keyword>
<evidence type="ECO:0000313" key="12">
    <source>
        <dbReference type="EMBL" id="CAF4774462.1"/>
    </source>
</evidence>
<evidence type="ECO:0008006" key="14">
    <source>
        <dbReference type="Google" id="ProtNLM"/>
    </source>
</evidence>
<dbReference type="Gene3D" id="1.10.150.300">
    <property type="entry name" value="TGS-like domain"/>
    <property type="match status" value="1"/>
</dbReference>
<evidence type="ECO:0000256" key="8">
    <source>
        <dbReference type="ARBA" id="ARBA00022842"/>
    </source>
</evidence>
<dbReference type="InterPro" id="IPR031167">
    <property type="entry name" value="G_OBG"/>
</dbReference>
<evidence type="ECO:0000259" key="10">
    <source>
        <dbReference type="PROSITE" id="PS51710"/>
    </source>
</evidence>
<dbReference type="Gene3D" id="3.10.20.30">
    <property type="match status" value="1"/>
</dbReference>
<evidence type="ECO:0000313" key="13">
    <source>
        <dbReference type="Proteomes" id="UP000663880"/>
    </source>
</evidence>
<dbReference type="InterPro" id="IPR012676">
    <property type="entry name" value="TGS-like"/>
</dbReference>
<evidence type="ECO:0000256" key="9">
    <source>
        <dbReference type="SAM" id="MobiDB-lite"/>
    </source>
</evidence>
<dbReference type="InterPro" id="IPR023192">
    <property type="entry name" value="TGS-like_dom_sf"/>
</dbReference>
<dbReference type="InterPro" id="IPR012675">
    <property type="entry name" value="Beta-grasp_dom_sf"/>
</dbReference>
<dbReference type="PROSITE" id="PS51710">
    <property type="entry name" value="G_OBG"/>
    <property type="match status" value="1"/>
</dbReference>
<sequence length="2264" mass="260994">MNQFEKYFSNVEINDENYINGIEICNGVCFRGKFNLIKKHESVCKCHPPPLGASVLGLENTDIPIPDNLEFFNAWTDADAQEAYLKTKPTCYLILGKPGTNSYTLGESLSKKMNCVHICPKNVLNDEIDQKSPTGRCLDYNMKLNKVCQIDNILPIMKRKLESAAVKHRGFVISGIPLISYERNLQTYFNSLHGEESIDVVEGMLFDIICNLKKKKSKAQRESATSSVTSGVGVGEENEEEEVEEEHEPEPEEEEEPRVELPKHILDTCSNIISNKKPYFEIMRAIIIRQIEEVFNFKPDILIHMTCPNSDLITKRSHKYFNYLTNANTLCPFTVNPDSEVKWPSKYNLRDYNQPFDSHTFNPKYNCKHPSNFSYNVEKQICNFKDHLLEFLDTKIKSCDPKCIIKLDGRVSIHQMMHNIMERITLLPIKPVLLPEPLYLEEPPEDMDEFWKTVEELNVVRTQNVNFNRYSSQWYNRCPVELMKRRSVQGNPRFAVSFFKHVYLLSSLNDMISFCRNPRPFLKLKYLEPTCRIIVLGSKCSGKTLVSNCLSWLFDATVISYSDILNKETEKKYNYYSKNILSEIIASIEDARFMKWENSEIQRISDLNMWFNTNHNILNRYIQVFQEVLTKRQGSEVVGGPLLKKLNNLKVKLPFIPFLNDIELCQEAVQGENLQKYAPAHLLIVTEKPKIPVLGDDDVTKGIAEYIKTNDLQKEIEPTCEEIMTEIMNHLKAIENETFSQNFEPCYGKFIIDGFPSEIEYWEYLSEADMLPDYTIVLTENREFDDDLLQHYKGIEKSIKNYQERFLNSNDSLVKTKLLRGLPLNSTYLNMKTTVNEIIDNILGSISADDISLEGNVNPDLQMLLTEGIEKFREGWESVKAKLDDNSKWYGEVELEGKTDIDVLDEVLLRLRRAYCTVSIVDEDRDGQDHDYDNEINQDVLTYNDDRNLSDTNIFCPIALFDYNVLWEGKPEFSAKYNNKTIMFCKEECIEKFQKDSTRFQSLVKPFKKKPCLRICTIGNIGSGKSTLSRRLAKESGLLYVNFDEFINNYVIPKHFKKVGWQYENSFVEKTVEEENAIEFQMDEENANLMADLLFNEAEIRKTIFNYFEQGVPLPSLLLQQILKILWFDEPYKSTGIIIDGFPKLPNDVEDMVSSFCIPNAVIGLDASTEKAIERISPIMFKMWRNQYREAKLQAQAKFECEKQEWFDFITKNIVIKLIVDEMIELVIPNENELVQNLSAQSTIFDANPLGSSNVDVNLFNTYNEVIQEYPAPVDQSEWEKPDDVSERINSRIEAIYEVFEENIQSAMDTLTEQRVKIIAVNGLKSIEKVFRNALDKLSTLLNRNESFLEQTFIINGDIAEMLIYEGFFFLSKFNRMCPVFIYDNPLILHNPYYIRKRKGNIFPVIHRAYIYFISSEDNVKKFRSNPLKYIKSRRIEAYVEYPLRISIIGPPKSGKSTLAAKLANRFGLLCVSRGTSIRHIMENMNWTQLNSKIKTSLEGGDTINTEDIIKSIQTTAIDHRSISYGLVFDGFPETAFEASELVKHGIYPSIVFDLKTSLSKALENTHREIHFDIIKKKPTFSKAFVEYRFREWERNSSSVRKWINGDIQNIYELPANGTSWQCFHTSLNIIEDISKKVHHYLSNYDFKVVSAGVMGISNEIFVSKMSDFKNFCPMCFMKKIYINNDHPVDKSGVVQYRDVYYWICRNHIKDLDKLPNILSLQMKIEIPEIPAIVKSIYPSLVYENGVCIVTYAENLPSQNIIKGNNNFAAVYNGRYYLFCSSKCLDSFMRKPYLYFDIEVFKETSGFPEISLKTLPNLGYLEQTVGNMITAACCAVNVIRPKYLGLNVSISGVIYIALYFKTHNCIDSSQLNLYKKALKVYEARCKLPIDVGLKLRSMDNPFADYVKCYGRIKSIMGTDSGTGKQSTRRVPVPDERYDYLCQYHKPASKVPAFLNVVDIAGLVRGAAEGQGLGNAFLSHIKACDAIFNLCRAFDDEDVIHVDGDVNPVRDLETIGEELRLKDEEQLMQNIEKLDRVVVRGNDKKLKPEYDSLMKIKSILVDEKKHIRFGDWSSFDIEILNKYLFLTSKPALYLVNLSEKDYIRKKNKWLPKLKEWIDKNDPGAPLIPFSGVFESKLLDMDPEERQAFLKEQNVTSALDKIIVQGYKALQLEYFFTAGADEVKAWTIQKGTKAPQAAGRIHTDFEKGFIMAEVMHFKDFKEEGSEAACKGAGKYRQQGRNYVVEDGDIIFFKFNAGAGLKDAKKK</sequence>
<dbReference type="OrthoDB" id="424823at2759"/>
<dbReference type="SUPFAM" id="SSF52540">
    <property type="entry name" value="P-loop containing nucleoside triphosphate hydrolases"/>
    <property type="match status" value="4"/>
</dbReference>
<keyword evidence="8" id="KW-0460">Magnesium</keyword>
<evidence type="ECO:0000259" key="11">
    <source>
        <dbReference type="PROSITE" id="PS51880"/>
    </source>
</evidence>
<gene>
    <name evidence="12" type="ORF">PMACD_LOCUS2010</name>
</gene>
<feature type="compositionally biased region" description="Acidic residues" evidence="9">
    <location>
        <begin position="236"/>
        <end position="257"/>
    </location>
</feature>
<dbReference type="Gene3D" id="3.40.50.300">
    <property type="entry name" value="P-loop containing nucleotide triphosphate hydrolases"/>
    <property type="match status" value="5"/>
</dbReference>
<dbReference type="CDD" id="cd04867">
    <property type="entry name" value="TGS_YchF_OLA1"/>
    <property type="match status" value="1"/>
</dbReference>
<feature type="domain" description="OBG-type G" evidence="10">
    <location>
        <begin position="1942"/>
        <end position="2148"/>
    </location>
</feature>
<evidence type="ECO:0000256" key="5">
    <source>
        <dbReference type="ARBA" id="ARBA00022741"/>
    </source>
</evidence>